<feature type="transmembrane region" description="Helical" evidence="1">
    <location>
        <begin position="80"/>
        <end position="102"/>
    </location>
</feature>
<keyword evidence="1" id="KW-0812">Transmembrane</keyword>
<dbReference type="EMBL" id="ASGZ01000061">
    <property type="protein sequence ID" value="ESP87180.1"/>
    <property type="molecule type" value="Genomic_DNA"/>
</dbReference>
<evidence type="ECO:0000256" key="1">
    <source>
        <dbReference type="SAM" id="Phobius"/>
    </source>
</evidence>
<dbReference type="STRING" id="1324957.K933_14984"/>
<keyword evidence="1" id="KW-1133">Transmembrane helix</keyword>
<dbReference type="Proteomes" id="UP000017840">
    <property type="component" value="Unassembled WGS sequence"/>
</dbReference>
<comment type="caution">
    <text evidence="2">The sequence shown here is derived from an EMBL/GenBank/DDBJ whole genome shotgun (WGS) entry which is preliminary data.</text>
</comment>
<feature type="transmembrane region" description="Helical" evidence="1">
    <location>
        <begin position="41"/>
        <end position="60"/>
    </location>
</feature>
<dbReference type="AlphaFoldDB" id="V4H8Y7"/>
<reference evidence="2 3" key="1">
    <citation type="journal article" date="2013" name="Genome Announc.">
        <title>Draft Genome Sequence of 'Candidatus Halobonum tyrrellensis' Strain G22, Isolated from the Hypersaline Waters of Lake Tyrrell, Australia.</title>
        <authorList>
            <person name="Ugalde J.A."/>
            <person name="Narasingarao P."/>
            <person name="Kuo S."/>
            <person name="Podell S."/>
            <person name="Allen E.E."/>
        </authorList>
    </citation>
    <scope>NUCLEOTIDE SEQUENCE [LARGE SCALE GENOMIC DNA]</scope>
    <source>
        <strain evidence="2 3">G22</strain>
    </source>
</reference>
<organism evidence="2 3">
    <name type="scientific">Candidatus Halobonum tyrrellensis G22</name>
    <dbReference type="NCBI Taxonomy" id="1324957"/>
    <lineage>
        <taxon>Archaea</taxon>
        <taxon>Methanobacteriati</taxon>
        <taxon>Methanobacteriota</taxon>
        <taxon>Stenosarchaea group</taxon>
        <taxon>Halobacteria</taxon>
        <taxon>Halobacteriales</taxon>
        <taxon>Haloferacaceae</taxon>
        <taxon>Candidatus Halobonum</taxon>
    </lineage>
</organism>
<keyword evidence="3" id="KW-1185">Reference proteome</keyword>
<feature type="transmembrane region" description="Helical" evidence="1">
    <location>
        <begin position="237"/>
        <end position="253"/>
    </location>
</feature>
<dbReference type="eggNOG" id="arCOG10317">
    <property type="taxonomic scope" value="Archaea"/>
</dbReference>
<feature type="transmembrane region" description="Helical" evidence="1">
    <location>
        <begin position="6"/>
        <end position="29"/>
    </location>
</feature>
<feature type="transmembrane region" description="Helical" evidence="1">
    <location>
        <begin position="183"/>
        <end position="201"/>
    </location>
</feature>
<evidence type="ECO:0000313" key="3">
    <source>
        <dbReference type="Proteomes" id="UP000017840"/>
    </source>
</evidence>
<proteinExistence type="predicted"/>
<protein>
    <submittedName>
        <fullName evidence="2">Divalent heavy-metal cations transporter</fullName>
    </submittedName>
</protein>
<keyword evidence="1" id="KW-0472">Membrane</keyword>
<name>V4H8Y7_9EURY</name>
<feature type="transmembrane region" description="Helical" evidence="1">
    <location>
        <begin position="207"/>
        <end position="225"/>
    </location>
</feature>
<gene>
    <name evidence="2" type="ORF">K933_14984</name>
</gene>
<sequence>MAVAGVGVPVGPVLPLLAAVFVAAVHAVAPRVRAADPIPHRLWLSGAGGVSIAYVFVHVLPELQAGQEAFSETELGVGGLVPYLEHHVYLVALVGFAVYYGVEQIARRGRDERDEGDGDDESVPFRLHLGSFALYNGLIGYFLVHRIESDLVGLAIFTAAMALHAFVTDAGLDRHYDDAYRRYGRWVLAAAVLAGWAIARVVELHELAVATLFGFLAGGIVLNVVKEELPEETRSSFAAFAVGAAGYAVVLLLL</sequence>
<accession>V4H8Y7</accession>
<evidence type="ECO:0000313" key="2">
    <source>
        <dbReference type="EMBL" id="ESP87180.1"/>
    </source>
</evidence>
<feature type="transmembrane region" description="Helical" evidence="1">
    <location>
        <begin position="151"/>
        <end position="171"/>
    </location>
</feature>